<feature type="signal peptide" evidence="1">
    <location>
        <begin position="1"/>
        <end position="25"/>
    </location>
</feature>
<keyword evidence="3" id="KW-1185">Reference proteome</keyword>
<accession>A0ABP0MIG2</accession>
<keyword evidence="1" id="KW-0732">Signal</keyword>
<organism evidence="2 3">
    <name type="scientific">Durusdinium trenchii</name>
    <dbReference type="NCBI Taxonomy" id="1381693"/>
    <lineage>
        <taxon>Eukaryota</taxon>
        <taxon>Sar</taxon>
        <taxon>Alveolata</taxon>
        <taxon>Dinophyceae</taxon>
        <taxon>Suessiales</taxon>
        <taxon>Symbiodiniaceae</taxon>
        <taxon>Durusdinium</taxon>
    </lineage>
</organism>
<comment type="caution">
    <text evidence="2">The sequence shown here is derived from an EMBL/GenBank/DDBJ whole genome shotgun (WGS) entry which is preliminary data.</text>
</comment>
<name>A0ABP0MIG2_9DINO</name>
<evidence type="ECO:0000313" key="3">
    <source>
        <dbReference type="Proteomes" id="UP001642484"/>
    </source>
</evidence>
<dbReference type="Proteomes" id="UP001642484">
    <property type="component" value="Unassembled WGS sequence"/>
</dbReference>
<reference evidence="2 3" key="1">
    <citation type="submission" date="2024-02" db="EMBL/GenBank/DDBJ databases">
        <authorList>
            <person name="Chen Y."/>
            <person name="Shah S."/>
            <person name="Dougan E. K."/>
            <person name="Thang M."/>
            <person name="Chan C."/>
        </authorList>
    </citation>
    <scope>NUCLEOTIDE SEQUENCE [LARGE SCALE GENOMIC DNA]</scope>
</reference>
<sequence length="415" mass="46444">MTASISRKPWILWILLLIITKLLRGGAFGSMFGTRQSHAALRKRTLCCAEMTEWDFDLRNLESVLPAAHTAWGRLFEAHATQKLGTKYSPVLEAFSVDFLGVDFLGVADGYEAWEDFAKDHMTHMHNSTCATLQAPHFLIAEIGLTTQTLVKKMKDNATSLRLMETFVSTMRSKNFSAGKCLVYDGADAEDFTKTNLARQFLDEGGILINIPYLSADTVLAKLNETTKLREELEALRADLEHYLELSGEELQALRADLKLSGTTATQTKAVWVRQLQKDDSGGFEFAGNAFPIDPVPQNIAYLKNAIKKDKPNKVQCDADEIDIFSQQQDGKWIKENEEALVNRGTSKPGTWCFVFIKLNDNYLLSLCLQPVILLSFEDRLLWFLDTINIGRAFLSFLNRSGVAWSGSVALLLVG</sequence>
<gene>
    <name evidence="2" type="ORF">CCMP2556_LOCUS26062</name>
</gene>
<protein>
    <submittedName>
        <fullName evidence="2">Uncharacterized protein</fullName>
    </submittedName>
</protein>
<evidence type="ECO:0000256" key="1">
    <source>
        <dbReference type="SAM" id="SignalP"/>
    </source>
</evidence>
<dbReference type="EMBL" id="CAXAMN010017792">
    <property type="protein sequence ID" value="CAK9051286.1"/>
    <property type="molecule type" value="Genomic_DNA"/>
</dbReference>
<feature type="chain" id="PRO_5045312286" evidence="1">
    <location>
        <begin position="26"/>
        <end position="415"/>
    </location>
</feature>
<evidence type="ECO:0000313" key="2">
    <source>
        <dbReference type="EMBL" id="CAK9051286.1"/>
    </source>
</evidence>
<proteinExistence type="predicted"/>